<reference evidence="2" key="1">
    <citation type="submission" date="2025-08" db="UniProtKB">
        <authorList>
            <consortium name="Ensembl"/>
        </authorList>
    </citation>
    <scope>IDENTIFICATION</scope>
</reference>
<evidence type="ECO:0000313" key="2">
    <source>
        <dbReference type="Ensembl" id="ENSCPRP00005008436.1"/>
    </source>
</evidence>
<evidence type="ECO:0000256" key="1">
    <source>
        <dbReference type="SAM" id="MobiDB-lite"/>
    </source>
</evidence>
<dbReference type="GeneTree" id="ENSGT00940000169066"/>
<feature type="region of interest" description="Disordered" evidence="1">
    <location>
        <begin position="312"/>
        <end position="333"/>
    </location>
</feature>
<gene>
    <name evidence="2" type="primary">LOC109313592</name>
</gene>
<reference evidence="2" key="2">
    <citation type="submission" date="2025-09" db="UniProtKB">
        <authorList>
            <consortium name="Ensembl"/>
        </authorList>
    </citation>
    <scope>IDENTIFICATION</scope>
</reference>
<protein>
    <submittedName>
        <fullName evidence="2">A-kinase anchor protein 17B</fullName>
    </submittedName>
</protein>
<feature type="compositionally biased region" description="Basic and acidic residues" evidence="1">
    <location>
        <begin position="438"/>
        <end position="455"/>
    </location>
</feature>
<feature type="compositionally biased region" description="Basic residues" evidence="1">
    <location>
        <begin position="423"/>
        <end position="437"/>
    </location>
</feature>
<dbReference type="PANTHER" id="PTHR12484">
    <property type="entry name" value="B-LYMPHOCYTE ANTIGEN-RELATED"/>
    <property type="match status" value="1"/>
</dbReference>
<dbReference type="Ensembl" id="ENSCPRT00005009931.1">
    <property type="protein sequence ID" value="ENSCPRP00005008436.1"/>
    <property type="gene ID" value="ENSCPRG00005006018.1"/>
</dbReference>
<dbReference type="AlphaFoldDB" id="A0A7M4EE01"/>
<dbReference type="Proteomes" id="UP000594220">
    <property type="component" value="Unplaced"/>
</dbReference>
<dbReference type="GeneID" id="109313592"/>
<accession>A0A7M4EE01</accession>
<sequence length="581" mass="66452">MPEWEERKYLLAQRRVESVRLLTVLLNRVKDFAQLTSQKVEPLLDLGDLRKDHFPETELRTAQKEQKDFHYFGEQKRGEKFKYRLFQTDGSSFSEREWETKLPASSCHIVRTVLNDPALTLSSGKLTTADKYSFSESGSLQITITQDCKLIESLDRENSPALNVANSQTACDTGCRKKQKVYETDEFIHYLLNYYQTPRYARVCLQPKTAVSKSWWQRVVSDNGNSFQINLRNKYGQHLAEKSFVQNLDERTCSGDDSYRWEITIQKSEPTLGTSKHKTCFQGFTNNFQIQWNDSLNTGNFPRVELNNSFGGTSLGHNKESKQDSNSRKVTLPYKPSGSAYKLNELLEEISSDSEYFSSLVKRTERKSEKVFSDGNKLCSFMGKEEKKILVCVKNAAQNDEDSESKKCSFCSNSVPDGLTKQSGRKLKKSCKRSSSKLRHEGQRSERRSREEERHAHKKKKKRKKPLTNILSDEYGFSETDGCRQLATLKKTQRKCNKVVHHKMKLKTLHTVTAVSKDAVSPDASALQGSHQKAGEERKLILRKEMDSNSAVRGFPPFPVEMIETNPCPDTVCEAEPSRGC</sequence>
<feature type="compositionally biased region" description="Basic residues" evidence="1">
    <location>
        <begin position="456"/>
        <end position="466"/>
    </location>
</feature>
<evidence type="ECO:0000313" key="3">
    <source>
        <dbReference type="Proteomes" id="UP000594220"/>
    </source>
</evidence>
<keyword evidence="3" id="KW-1185">Reference proteome</keyword>
<organism evidence="2 3">
    <name type="scientific">Crocodylus porosus</name>
    <name type="common">Saltwater crocodile</name>
    <name type="synonym">Estuarine crocodile</name>
    <dbReference type="NCBI Taxonomy" id="8502"/>
    <lineage>
        <taxon>Eukaryota</taxon>
        <taxon>Metazoa</taxon>
        <taxon>Chordata</taxon>
        <taxon>Craniata</taxon>
        <taxon>Vertebrata</taxon>
        <taxon>Euteleostomi</taxon>
        <taxon>Archelosauria</taxon>
        <taxon>Archosauria</taxon>
        <taxon>Crocodylia</taxon>
        <taxon>Longirostres</taxon>
        <taxon>Crocodylidae</taxon>
        <taxon>Crocodylus</taxon>
    </lineage>
</organism>
<proteinExistence type="predicted"/>
<feature type="compositionally biased region" description="Basic and acidic residues" evidence="1">
    <location>
        <begin position="317"/>
        <end position="327"/>
    </location>
</feature>
<dbReference type="OMA" id="EFKCPLT"/>
<dbReference type="PANTHER" id="PTHR12484:SF1">
    <property type="entry name" value="A-KINASE ANCHOR PROTEIN 17B"/>
    <property type="match status" value="1"/>
</dbReference>
<dbReference type="OrthoDB" id="1918237at2759"/>
<feature type="region of interest" description="Disordered" evidence="1">
    <location>
        <begin position="421"/>
        <end position="467"/>
    </location>
</feature>
<dbReference type="RefSeq" id="XP_019395769.1">
    <property type="nucleotide sequence ID" value="XM_019540224.1"/>
</dbReference>
<dbReference type="InterPro" id="IPR056852">
    <property type="entry name" value="AK17A/B"/>
</dbReference>
<name>A0A7M4EE01_CROPO</name>